<evidence type="ECO:0000256" key="1">
    <source>
        <dbReference type="ARBA" id="ARBA00022898"/>
    </source>
</evidence>
<dbReference type="AlphaFoldDB" id="A0A9X1HMM2"/>
<dbReference type="Pfam" id="PF00266">
    <property type="entry name" value="Aminotran_5"/>
    <property type="match status" value="1"/>
</dbReference>
<dbReference type="EMBL" id="JAIXNE010000004">
    <property type="protein sequence ID" value="MCA6077035.1"/>
    <property type="molecule type" value="Genomic_DNA"/>
</dbReference>
<accession>A0A9X1HMM2</accession>
<dbReference type="InterPro" id="IPR015422">
    <property type="entry name" value="PyrdxlP-dep_Trfase_small"/>
</dbReference>
<sequence length="499" mass="55933">MEMGNLENIRQEIVGIDHKFQTPFGEKKIIYADWIAGGRLYKPIEDLMTHHFGPYVANTHSESSFTGATMTQAYHEALNQIKRHVNASQDDVILATGTGMTGAISKLQRILGLRLPEQVIQYCDIPDSLRPVIFITHMEHHSNQTSWIECMADVVVIPPDENLLVDPAKLEDALNEYQDRPVKIGCFTACSNVTGIRTPYHQLAGLMHAHGGWCFVDFAASAPYDEINMHPENPDERLDAIFFSPHKFLGGPGSAGILIFNKELYHNTIPDQPGGGTVKWTNPWGGRSYFDEIEIREDGGTPGFLQAIRTALCIKLKEELTIEAIHQREEQLLKSTFQRLRKIKGLHILADQPVAPEDRLGVVSFYLEGVHYNLVVALLNDHFGIQVRGGCSCAGTYGHLLLNVSKDVSDAITCKIDQGDLSEKPGWVRLSLHPTMTDEELNFVLDAIEQVASNAPEWSLDYKFDAHRGEFFHKDYPVRSESFDFDNLLKQATTIHTGN</sequence>
<dbReference type="EMBL" id="JAIXNE010000002">
    <property type="protein sequence ID" value="MCA6074730.1"/>
    <property type="molecule type" value="Genomic_DNA"/>
</dbReference>
<protein>
    <submittedName>
        <fullName evidence="3">Aminotransferase class V-fold PLP-dependent enzyme</fullName>
    </submittedName>
</protein>
<organism evidence="3 6">
    <name type="scientific">Fulvivirga sedimenti</name>
    <dbReference type="NCBI Taxonomy" id="2879465"/>
    <lineage>
        <taxon>Bacteria</taxon>
        <taxon>Pseudomonadati</taxon>
        <taxon>Bacteroidota</taxon>
        <taxon>Cytophagia</taxon>
        <taxon>Cytophagales</taxon>
        <taxon>Fulvivirgaceae</taxon>
        <taxon>Fulvivirga</taxon>
    </lineage>
</organism>
<keyword evidence="3" id="KW-0032">Aminotransferase</keyword>
<dbReference type="RefSeq" id="WP_225697843.1">
    <property type="nucleotide sequence ID" value="NZ_JAIXNE010000002.1"/>
</dbReference>
<dbReference type="InterPro" id="IPR015424">
    <property type="entry name" value="PyrdxlP-dep_Trfase"/>
</dbReference>
<dbReference type="PANTHER" id="PTHR43586:SF8">
    <property type="entry name" value="CYSTEINE DESULFURASE 1, CHLOROPLASTIC"/>
    <property type="match status" value="1"/>
</dbReference>
<dbReference type="InterPro" id="IPR000192">
    <property type="entry name" value="Aminotrans_V_dom"/>
</dbReference>
<comment type="caution">
    <text evidence="3">The sequence shown here is derived from an EMBL/GenBank/DDBJ whole genome shotgun (WGS) entry which is preliminary data.</text>
</comment>
<keyword evidence="1" id="KW-0663">Pyridoxal phosphate</keyword>
<evidence type="ECO:0000259" key="2">
    <source>
        <dbReference type="Pfam" id="PF00266"/>
    </source>
</evidence>
<name>A0A9X1HMM2_9BACT</name>
<evidence type="ECO:0000313" key="5">
    <source>
        <dbReference type="EMBL" id="MCA6077035.1"/>
    </source>
</evidence>
<dbReference type="Proteomes" id="UP001139409">
    <property type="component" value="Unassembled WGS sequence"/>
</dbReference>
<keyword evidence="3" id="KW-0808">Transferase</keyword>
<dbReference type="SUPFAM" id="SSF53383">
    <property type="entry name" value="PLP-dependent transferases"/>
    <property type="match status" value="1"/>
</dbReference>
<evidence type="ECO:0000313" key="4">
    <source>
        <dbReference type="EMBL" id="MCA6075907.1"/>
    </source>
</evidence>
<proteinExistence type="predicted"/>
<dbReference type="Gene3D" id="3.90.1150.10">
    <property type="entry name" value="Aspartate Aminotransferase, domain 1"/>
    <property type="match status" value="1"/>
</dbReference>
<dbReference type="PANTHER" id="PTHR43586">
    <property type="entry name" value="CYSTEINE DESULFURASE"/>
    <property type="match status" value="1"/>
</dbReference>
<evidence type="ECO:0000313" key="6">
    <source>
        <dbReference type="Proteomes" id="UP001139409"/>
    </source>
</evidence>
<keyword evidence="6" id="KW-1185">Reference proteome</keyword>
<gene>
    <name evidence="3" type="ORF">LDX50_07600</name>
    <name evidence="4" type="ORF">LDX50_13570</name>
    <name evidence="5" type="ORF">LDX50_19290</name>
</gene>
<dbReference type="EMBL" id="JAIXNE010000003">
    <property type="protein sequence ID" value="MCA6075907.1"/>
    <property type="molecule type" value="Genomic_DNA"/>
</dbReference>
<dbReference type="GO" id="GO:0008483">
    <property type="term" value="F:transaminase activity"/>
    <property type="evidence" value="ECO:0007669"/>
    <property type="project" value="UniProtKB-KW"/>
</dbReference>
<evidence type="ECO:0000313" key="3">
    <source>
        <dbReference type="EMBL" id="MCA6074730.1"/>
    </source>
</evidence>
<reference evidence="3" key="1">
    <citation type="submission" date="2021-09" db="EMBL/GenBank/DDBJ databases">
        <title>Fulvivirga sp. isolated from coastal sediment.</title>
        <authorList>
            <person name="Yu H."/>
        </authorList>
    </citation>
    <scope>NUCLEOTIDE SEQUENCE</scope>
    <source>
        <strain evidence="3">1062</strain>
    </source>
</reference>
<dbReference type="Gene3D" id="3.40.640.10">
    <property type="entry name" value="Type I PLP-dependent aspartate aminotransferase-like (Major domain)"/>
    <property type="match status" value="1"/>
</dbReference>
<dbReference type="InterPro" id="IPR015421">
    <property type="entry name" value="PyrdxlP-dep_Trfase_major"/>
</dbReference>
<feature type="domain" description="Aminotransferase class V" evidence="2">
    <location>
        <begin position="31"/>
        <end position="442"/>
    </location>
</feature>